<dbReference type="GO" id="GO:0016705">
    <property type="term" value="F:oxidoreductase activity, acting on paired donors, with incorporation or reduction of molecular oxygen"/>
    <property type="evidence" value="ECO:0007669"/>
    <property type="project" value="InterPro"/>
</dbReference>
<dbReference type="GO" id="GO:0071949">
    <property type="term" value="F:FAD binding"/>
    <property type="evidence" value="ECO:0007669"/>
    <property type="project" value="InterPro"/>
</dbReference>
<evidence type="ECO:0000313" key="9">
    <source>
        <dbReference type="EMBL" id="QID18851.1"/>
    </source>
</evidence>
<feature type="domain" description="FAD-binding" evidence="8">
    <location>
        <begin position="8"/>
        <end position="338"/>
    </location>
</feature>
<gene>
    <name evidence="9" type="ORF">G3580_15210</name>
</gene>
<dbReference type="GO" id="GO:0004497">
    <property type="term" value="F:monooxygenase activity"/>
    <property type="evidence" value="ECO:0007669"/>
    <property type="project" value="UniProtKB-KW"/>
</dbReference>
<evidence type="ECO:0000313" key="10">
    <source>
        <dbReference type="Proteomes" id="UP000501991"/>
    </source>
</evidence>
<dbReference type="Pfam" id="PF01494">
    <property type="entry name" value="FAD_binding_3"/>
    <property type="match status" value="1"/>
</dbReference>
<dbReference type="NCBIfam" id="TIGR01988">
    <property type="entry name" value="Ubi-OHases"/>
    <property type="match status" value="1"/>
</dbReference>
<dbReference type="UniPathway" id="UPA00232"/>
<evidence type="ECO:0000256" key="3">
    <source>
        <dbReference type="ARBA" id="ARBA00005349"/>
    </source>
</evidence>
<dbReference type="InterPro" id="IPR010971">
    <property type="entry name" value="UbiH/COQ6"/>
</dbReference>
<dbReference type="EMBL" id="CP048836">
    <property type="protein sequence ID" value="QID18851.1"/>
    <property type="molecule type" value="Genomic_DNA"/>
</dbReference>
<keyword evidence="4" id="KW-0285">Flavoprotein</keyword>
<sequence length="391" mass="42341">MPVHKEFDLIIVGAGLAGASLAAALRSSRLKIAVVESQPPAAAHGWDQRIYAISPTNADFLSDIGAWQHLDTARLCPVYDMKIFGDAGGELDFSAYDCGLRELAWIVESGLMQRELWETIKRQHNLTLLCPARPTALATDDAAATLTLDDGRVLTAKLIVAADGARSWVREAAGIDARITPYEEKGVVANFRCEHPHRNTAYQWFREDGILAYLPLPEQMISIVWSTPNDHADALAALDADALCERVAAAGHHQLGRLEAVTPAAAFPLRLMRIAEPVAPRVALIGDAAHAIHPLSGHGINLGYQDAKALADLLAPLPAWRDPGEAALLAAYARARAEETTLLQSTTHALNRLFKPDNGLLSGLRNLGLNLTNRLPVIRNTLVRYAVSGHF</sequence>
<evidence type="ECO:0000256" key="5">
    <source>
        <dbReference type="ARBA" id="ARBA00022827"/>
    </source>
</evidence>
<dbReference type="GO" id="GO:0006744">
    <property type="term" value="P:ubiquinone biosynthetic process"/>
    <property type="evidence" value="ECO:0007669"/>
    <property type="project" value="UniProtKB-UniPathway"/>
</dbReference>
<dbReference type="Gene3D" id="3.50.50.60">
    <property type="entry name" value="FAD/NAD(P)-binding domain"/>
    <property type="match status" value="2"/>
</dbReference>
<accession>A0A6C1B580</accession>
<keyword evidence="5" id="KW-0274">FAD</keyword>
<dbReference type="InterPro" id="IPR036188">
    <property type="entry name" value="FAD/NAD-bd_sf"/>
</dbReference>
<dbReference type="PANTHER" id="PTHR43876">
    <property type="entry name" value="UBIQUINONE BIOSYNTHESIS MONOOXYGENASE COQ6, MITOCHONDRIAL"/>
    <property type="match status" value="1"/>
</dbReference>
<dbReference type="PANTHER" id="PTHR43876:SF7">
    <property type="entry name" value="UBIQUINONE BIOSYNTHESIS MONOOXYGENASE COQ6, MITOCHONDRIAL"/>
    <property type="match status" value="1"/>
</dbReference>
<dbReference type="InterPro" id="IPR002938">
    <property type="entry name" value="FAD-bd"/>
</dbReference>
<dbReference type="InterPro" id="IPR051205">
    <property type="entry name" value="UbiH/COQ6_monooxygenase"/>
</dbReference>
<evidence type="ECO:0000256" key="4">
    <source>
        <dbReference type="ARBA" id="ARBA00022630"/>
    </source>
</evidence>
<protein>
    <submittedName>
        <fullName evidence="9">UbiH/UbiF family hydroxylase</fullName>
    </submittedName>
</protein>
<evidence type="ECO:0000259" key="8">
    <source>
        <dbReference type="Pfam" id="PF01494"/>
    </source>
</evidence>
<keyword evidence="7" id="KW-0503">Monooxygenase</keyword>
<dbReference type="NCBIfam" id="NF005788">
    <property type="entry name" value="PRK07608.1-3"/>
    <property type="match status" value="1"/>
</dbReference>
<dbReference type="PRINTS" id="PR00420">
    <property type="entry name" value="RNGMNOXGNASE"/>
</dbReference>
<evidence type="ECO:0000256" key="1">
    <source>
        <dbReference type="ARBA" id="ARBA00001974"/>
    </source>
</evidence>
<keyword evidence="10" id="KW-1185">Reference proteome</keyword>
<name>A0A6C1B580_9RHOO</name>
<dbReference type="SUPFAM" id="SSF51905">
    <property type="entry name" value="FAD/NAD(P)-binding domain"/>
    <property type="match status" value="1"/>
</dbReference>
<dbReference type="AlphaFoldDB" id="A0A6C1B580"/>
<evidence type="ECO:0000256" key="7">
    <source>
        <dbReference type="ARBA" id="ARBA00023033"/>
    </source>
</evidence>
<organism evidence="9 10">
    <name type="scientific">Nitrogeniibacter mangrovi</name>
    <dbReference type="NCBI Taxonomy" id="2016596"/>
    <lineage>
        <taxon>Bacteria</taxon>
        <taxon>Pseudomonadati</taxon>
        <taxon>Pseudomonadota</taxon>
        <taxon>Betaproteobacteria</taxon>
        <taxon>Rhodocyclales</taxon>
        <taxon>Zoogloeaceae</taxon>
        <taxon>Nitrogeniibacter</taxon>
    </lineage>
</organism>
<comment type="cofactor">
    <cofactor evidence="1">
        <name>FAD</name>
        <dbReference type="ChEBI" id="CHEBI:57692"/>
    </cofactor>
</comment>
<comment type="similarity">
    <text evidence="3">Belongs to the UbiH/COQ6 family.</text>
</comment>
<evidence type="ECO:0000256" key="6">
    <source>
        <dbReference type="ARBA" id="ARBA00023002"/>
    </source>
</evidence>
<reference evidence="9 10" key="1">
    <citation type="submission" date="2020-02" db="EMBL/GenBank/DDBJ databases">
        <title>Nitrogenibacter mangrovi gen. nov., sp. nov. isolated from mangrove sediment, a denitrifying betaproteobacterium.</title>
        <authorList>
            <person name="Liao H."/>
            <person name="Tian Y."/>
        </authorList>
    </citation>
    <scope>NUCLEOTIDE SEQUENCE [LARGE SCALE GENOMIC DNA]</scope>
    <source>
        <strain evidence="9 10">M9-3-2</strain>
    </source>
</reference>
<evidence type="ECO:0000256" key="2">
    <source>
        <dbReference type="ARBA" id="ARBA00004749"/>
    </source>
</evidence>
<dbReference type="KEGG" id="azq:G3580_15210"/>
<dbReference type="Proteomes" id="UP000501991">
    <property type="component" value="Chromosome"/>
</dbReference>
<comment type="pathway">
    <text evidence="2">Cofactor biosynthesis; ubiquinone biosynthesis.</text>
</comment>
<keyword evidence="6" id="KW-0560">Oxidoreductase</keyword>
<proteinExistence type="inferred from homology"/>